<dbReference type="GO" id="GO:0005634">
    <property type="term" value="C:nucleus"/>
    <property type="evidence" value="ECO:0007669"/>
    <property type="project" value="InterPro"/>
</dbReference>
<organism evidence="3 4">
    <name type="scientific">Effrenium voratum</name>
    <dbReference type="NCBI Taxonomy" id="2562239"/>
    <lineage>
        <taxon>Eukaryota</taxon>
        <taxon>Sar</taxon>
        <taxon>Alveolata</taxon>
        <taxon>Dinophyceae</taxon>
        <taxon>Suessiales</taxon>
        <taxon>Symbiodiniaceae</taxon>
        <taxon>Effrenium</taxon>
    </lineage>
</organism>
<feature type="compositionally biased region" description="Gly residues" evidence="1">
    <location>
        <begin position="98"/>
        <end position="112"/>
    </location>
</feature>
<comment type="caution">
    <text evidence="3">The sequence shown here is derived from an EMBL/GenBank/DDBJ whole genome shotgun (WGS) entry which is preliminary data.</text>
</comment>
<dbReference type="GO" id="GO:0003723">
    <property type="term" value="F:RNA binding"/>
    <property type="evidence" value="ECO:0007669"/>
    <property type="project" value="InterPro"/>
</dbReference>
<accession>A0AA36ID53</accession>
<feature type="region of interest" description="Disordered" evidence="1">
    <location>
        <begin position="773"/>
        <end position="796"/>
    </location>
</feature>
<dbReference type="GO" id="GO:0005524">
    <property type="term" value="F:ATP binding"/>
    <property type="evidence" value="ECO:0007669"/>
    <property type="project" value="InterPro"/>
</dbReference>
<evidence type="ECO:0000313" key="3">
    <source>
        <dbReference type="EMBL" id="CAJ1384566.1"/>
    </source>
</evidence>
<name>A0AA36ID53_9DINO</name>
<dbReference type="EMBL" id="CAUJNA010001125">
    <property type="protein sequence ID" value="CAJ1384566.1"/>
    <property type="molecule type" value="Genomic_DNA"/>
</dbReference>
<evidence type="ECO:0000256" key="1">
    <source>
        <dbReference type="SAM" id="MobiDB-lite"/>
    </source>
</evidence>
<reference evidence="3" key="1">
    <citation type="submission" date="2023-08" db="EMBL/GenBank/DDBJ databases">
        <authorList>
            <person name="Chen Y."/>
            <person name="Shah S."/>
            <person name="Dougan E. K."/>
            <person name="Thang M."/>
            <person name="Chan C."/>
        </authorList>
    </citation>
    <scope>NUCLEOTIDE SEQUENCE</scope>
</reference>
<dbReference type="InterPro" id="IPR012541">
    <property type="entry name" value="DBP10_C"/>
</dbReference>
<sequence>MSSAPPLKPRKESDCCAIRAFYSGSGAPATAGVTRVVFYLKRGTPRGEVDELEEKEWLHLAEDLISYGSPEKYLYKGSGPCGPSMETGARLTGFPWRGQGGGGNAAGMTAGGGDDEDPDDEYEPVDVELPAAGMGAGTVAPRPRSRPTTPTASESRKFFDYKMDPAPSWGGDQPEKNWKEYHRNLQLWLIEAESRLPPTLIGKRIIDGIPLGSKLLQAIVRIIEGPRVSQGQRLEQSFDEAIFRGKRDRGNFSTDQKQRLKVVTDGSIDYQEIEKAEYPDESYEGGYYPEGTYYSEEIEYEDYLFGSAGLWPFQMNPMDGHDEDEALEIVSNYLEKKLYEVRDRMKGKGHGKKGKGKASLELAITPLGGDGRTSEVQQDSAFSFKVLGELLEECGGPAQLQSMLHPAFRGKQTSQPGTLENSEYVRTLRGFRPKIEKLGNVLSVNAMRTMEQAKLDAAAVSEVRQSAGEACDAHSAEAEELELAAKPKGKRVPKAKPRDKPRLSKKARKMLKEGVEADDADFDIRISGGDAKPKRGEGEQFYLSTAVDLQAEAREKGFEMEQYQMDLLPDDSTDIKKAKSVMRWDAKRKKYLPTMVTADGKALKGQRRNESGKKVKGDGEKSKIYEKWSKATKRRIQKVGEVEDASADPLGKLQKSQARVVDFDAEGEVETARKPVVPFHGTVSEEFLTHKQKRALKKRAKLDTVAAGTEAKAELKTPQQIQQEKKLREKNKLKQKPWLRKAKARESKEARMKKLEERQMRYGARTKAKMLIFDGPRQWKKRAPAPQKGYGSRHSF</sequence>
<dbReference type="Pfam" id="PF08147">
    <property type="entry name" value="DBP10CT"/>
    <property type="match status" value="1"/>
</dbReference>
<feature type="domain" description="DBP10 C-terminal" evidence="2">
    <location>
        <begin position="566"/>
        <end position="632"/>
    </location>
</feature>
<protein>
    <recommendedName>
        <fullName evidence="2">DBP10 C-terminal domain-containing protein</fullName>
    </recommendedName>
</protein>
<feature type="region of interest" description="Disordered" evidence="1">
    <location>
        <begin position="95"/>
        <end position="156"/>
    </location>
</feature>
<feature type="compositionally biased region" description="Basic residues" evidence="1">
    <location>
        <begin position="733"/>
        <end position="743"/>
    </location>
</feature>
<feature type="compositionally biased region" description="Low complexity" evidence="1">
    <location>
        <begin position="138"/>
        <end position="153"/>
    </location>
</feature>
<feature type="compositionally biased region" description="Basic and acidic residues" evidence="1">
    <location>
        <begin position="723"/>
        <end position="732"/>
    </location>
</feature>
<dbReference type="Proteomes" id="UP001178507">
    <property type="component" value="Unassembled WGS sequence"/>
</dbReference>
<evidence type="ECO:0000259" key="2">
    <source>
        <dbReference type="SMART" id="SM01123"/>
    </source>
</evidence>
<feature type="compositionally biased region" description="Acidic residues" evidence="1">
    <location>
        <begin position="113"/>
        <end position="126"/>
    </location>
</feature>
<feature type="compositionally biased region" description="Basic and acidic residues" evidence="1">
    <location>
        <begin position="744"/>
        <end position="760"/>
    </location>
</feature>
<dbReference type="SMART" id="SM01123">
    <property type="entry name" value="DBP10CT"/>
    <property type="match status" value="1"/>
</dbReference>
<feature type="region of interest" description="Disordered" evidence="1">
    <location>
        <begin position="708"/>
        <end position="761"/>
    </location>
</feature>
<gene>
    <name evidence="3" type="ORF">EVOR1521_LOCUS11412</name>
</gene>
<keyword evidence="4" id="KW-1185">Reference proteome</keyword>
<proteinExistence type="predicted"/>
<dbReference type="AlphaFoldDB" id="A0AA36ID53"/>
<evidence type="ECO:0000313" key="4">
    <source>
        <dbReference type="Proteomes" id="UP001178507"/>
    </source>
</evidence>
<dbReference type="GO" id="GO:0003724">
    <property type="term" value="F:RNA helicase activity"/>
    <property type="evidence" value="ECO:0007669"/>
    <property type="project" value="InterPro"/>
</dbReference>